<reference evidence="4" key="1">
    <citation type="submission" date="2019-04" db="EMBL/GenBank/DDBJ databases">
        <title>An insight into the mialome of Ixodes scapularis.</title>
        <authorList>
            <person name="Ribeiro J.M."/>
            <person name="Mather T.N."/>
            <person name="Karim S."/>
        </authorList>
    </citation>
    <scope>NUCLEOTIDE SEQUENCE</scope>
</reference>
<keyword evidence="1" id="KW-0812">Transmembrane</keyword>
<organism evidence="4">
    <name type="scientific">Ixodes scapularis</name>
    <name type="common">Black-legged tick</name>
    <name type="synonym">Deer tick</name>
    <dbReference type="NCBI Taxonomy" id="6945"/>
    <lineage>
        <taxon>Eukaryota</taxon>
        <taxon>Metazoa</taxon>
        <taxon>Ecdysozoa</taxon>
        <taxon>Arthropoda</taxon>
        <taxon>Chelicerata</taxon>
        <taxon>Arachnida</taxon>
        <taxon>Acari</taxon>
        <taxon>Parasitiformes</taxon>
        <taxon>Ixodida</taxon>
        <taxon>Ixodoidea</taxon>
        <taxon>Ixodidae</taxon>
        <taxon>Ixodinae</taxon>
        <taxon>Ixodes</taxon>
    </lineage>
</organism>
<dbReference type="VEuPathDB" id="VectorBase:ISCI001111"/>
<accession>A0A4D5RM94</accession>
<dbReference type="VEuPathDB" id="VectorBase:ISCW001110"/>
<sequence>MDIWHYVAAGILCIVLQSSASRDFSICKDVPYSCGPLPPVLPKSYILKYEWVDLMRNQTGWMEEYFDRKNLRAKLTGLLQGITFTSIYDYHRETVTTFGSDSPIASVRWDPASEDSCETIEMSLYDPRQLPFGYKYAKERPLGSRMDDIYEEFKFGGPYRSKFVKSYTGEETRGISTNVFQSCAYNEEDDSTNRMKYYWTTENNSFTFPCGEKEVPVRIEQFGTYPASEDDDGRIHWLKNVAWYETDPTFTDDIFQTPRSMYCKHSAKKRDMPDLPLWFSFRVEQASFTLDDAGSMVGGPTSVSFKEIWYDNAKNLARVDMLPSKEEKDWPYVRDAPDTTGLLSIVLDFNYGAAFVTHASNGECVVKKLDRDFFLCNSSSSSPVKMVDPSVLFGVTKEHQYKGKYSVRDIAVDTWAAMKESPETAETRNEMTTHEISCLSNERALRYGEPANAFIPIQESLYTDIYDTKPDEVQAKFRQKVLMKNYFKYSDSQPRLSVFDAPGCIQHHGSRTFILNFPGAAKDLITENRYAFVDALRSSVRDYGDVGTVLRVQQVHVGYDRRIGVIRSFFTILAPLPELEQKVIRSIDDIKTSIQEKVKNGTFFVAFVVVKPDGTKQPQSFKALDNSFIEYPSHTSKKRRYYQPRRLPKGIAEGRTLPVRQKYEETLGYSPGIFAAIVIAFLAGGTVFGIFAMKYYLMKRQAMHPDENRMELS</sequence>
<keyword evidence="2" id="KW-0732">Signal</keyword>
<dbReference type="AlphaFoldDB" id="A0A4D5RM94"/>
<feature type="chain" id="PRO_5020023044" description="LolA-like domain-containing protein" evidence="2">
    <location>
        <begin position="21"/>
        <end position="713"/>
    </location>
</feature>
<dbReference type="EMBL" id="GHJT01004324">
    <property type="protein sequence ID" value="MOY38295.1"/>
    <property type="molecule type" value="Transcribed_RNA"/>
</dbReference>
<dbReference type="VEuPathDB" id="VectorBase:ISCI001110"/>
<feature type="signal peptide" evidence="2">
    <location>
        <begin position="1"/>
        <end position="20"/>
    </location>
</feature>
<evidence type="ECO:0000259" key="3">
    <source>
        <dbReference type="Pfam" id="PF25898"/>
    </source>
</evidence>
<dbReference type="PANTHER" id="PTHR36902">
    <property type="entry name" value="ENRICHED IN SURFACE-LABELED PROTEOME PROTEIN 9"/>
    <property type="match status" value="1"/>
</dbReference>
<evidence type="ECO:0000256" key="2">
    <source>
        <dbReference type="SAM" id="SignalP"/>
    </source>
</evidence>
<keyword evidence="1" id="KW-1133">Transmembrane helix</keyword>
<feature type="domain" description="LolA-like" evidence="3">
    <location>
        <begin position="258"/>
        <end position="504"/>
    </location>
</feature>
<keyword evidence="1" id="KW-0472">Membrane</keyword>
<dbReference type="VEuPathDB" id="VectorBase:ISCP_013246"/>
<dbReference type="PANTHER" id="PTHR36902:SF1">
    <property type="entry name" value="ENRICHED IN SURFACE-LABELED PROTEOME PROTEIN 9"/>
    <property type="match status" value="1"/>
</dbReference>
<dbReference type="Pfam" id="PF25898">
    <property type="entry name" value="LolA_2nd_metazoa"/>
    <property type="match status" value="1"/>
</dbReference>
<proteinExistence type="predicted"/>
<name>A0A4D5RM94_IXOSC</name>
<evidence type="ECO:0000313" key="4">
    <source>
        <dbReference type="EMBL" id="MOY38295.1"/>
    </source>
</evidence>
<evidence type="ECO:0000256" key="1">
    <source>
        <dbReference type="SAM" id="Phobius"/>
    </source>
</evidence>
<feature type="transmembrane region" description="Helical" evidence="1">
    <location>
        <begin position="672"/>
        <end position="693"/>
    </location>
</feature>
<dbReference type="VEuPathDB" id="VectorBase:ISCW001111"/>
<dbReference type="InterPro" id="IPR058831">
    <property type="entry name" value="LolA-like_dom_2nd"/>
</dbReference>
<protein>
    <recommendedName>
        <fullName evidence="3">LolA-like domain-containing protein</fullName>
    </recommendedName>
</protein>
<dbReference type="OrthoDB" id="5983572at2759"/>